<accession>A0A2H0CTL8</accession>
<sequence>MFISAKRKNTIIVVGNSGVAKEFATEFHKKGLDVIMEETPTTTLKTAKTKKPDAIIFVLPEHWHEITDFVENIRDTSELVDIPIVYIGSKLEGFDQKALKEYGVHTFTMGPIPIQEVVRYTIQHIK</sequence>
<evidence type="ECO:0008006" key="3">
    <source>
        <dbReference type="Google" id="ProtNLM"/>
    </source>
</evidence>
<dbReference type="AlphaFoldDB" id="A0A2H0CTL8"/>
<protein>
    <recommendedName>
        <fullName evidence="3">Response regulatory domain-containing protein</fullName>
    </recommendedName>
</protein>
<evidence type="ECO:0000313" key="2">
    <source>
        <dbReference type="Proteomes" id="UP000230638"/>
    </source>
</evidence>
<name>A0A2H0CTL8_9BACT</name>
<organism evidence="1 2">
    <name type="scientific">Candidatus Lloydbacteria bacterium CG22_combo_CG10-13_8_21_14_all_47_15</name>
    <dbReference type="NCBI Taxonomy" id="1974635"/>
    <lineage>
        <taxon>Bacteria</taxon>
        <taxon>Candidatus Lloydiibacteriota</taxon>
    </lineage>
</organism>
<gene>
    <name evidence="1" type="ORF">COW88_03495</name>
</gene>
<evidence type="ECO:0000313" key="1">
    <source>
        <dbReference type="EMBL" id="PIP73039.1"/>
    </source>
</evidence>
<dbReference type="EMBL" id="PCTL01000033">
    <property type="protein sequence ID" value="PIP73039.1"/>
    <property type="molecule type" value="Genomic_DNA"/>
</dbReference>
<comment type="caution">
    <text evidence="1">The sequence shown here is derived from an EMBL/GenBank/DDBJ whole genome shotgun (WGS) entry which is preliminary data.</text>
</comment>
<dbReference type="Proteomes" id="UP000230638">
    <property type="component" value="Unassembled WGS sequence"/>
</dbReference>
<reference evidence="1 2" key="1">
    <citation type="submission" date="2017-09" db="EMBL/GenBank/DDBJ databases">
        <title>Depth-based differentiation of microbial function through sediment-hosted aquifers and enrichment of novel symbionts in the deep terrestrial subsurface.</title>
        <authorList>
            <person name="Probst A.J."/>
            <person name="Ladd B."/>
            <person name="Jarett J.K."/>
            <person name="Geller-Mcgrath D.E."/>
            <person name="Sieber C.M."/>
            <person name="Emerson J.B."/>
            <person name="Anantharaman K."/>
            <person name="Thomas B.C."/>
            <person name="Malmstrom R."/>
            <person name="Stieglmeier M."/>
            <person name="Klingl A."/>
            <person name="Woyke T."/>
            <person name="Ryan C.M."/>
            <person name="Banfield J.F."/>
        </authorList>
    </citation>
    <scope>NUCLEOTIDE SEQUENCE [LARGE SCALE GENOMIC DNA]</scope>
    <source>
        <strain evidence="1">CG22_combo_CG10-13_8_21_14_all_47_15</strain>
    </source>
</reference>
<proteinExistence type="predicted"/>